<comment type="cofactor">
    <cofactor evidence="1">
        <name>a divalent metal cation</name>
        <dbReference type="ChEBI" id="CHEBI:60240"/>
    </cofactor>
</comment>
<evidence type="ECO:0000256" key="7">
    <source>
        <dbReference type="ARBA" id="ARBA00023242"/>
    </source>
</evidence>
<keyword evidence="4" id="KW-0540">Nuclease</keyword>
<protein>
    <recommendedName>
        <fullName evidence="8">DDE Tnp4 domain-containing protein</fullName>
    </recommendedName>
</protein>
<dbReference type="PANTHER" id="PTHR22930:SF250">
    <property type="entry name" value="NUCLEASE HARBI1-LIKE PROTEIN"/>
    <property type="match status" value="1"/>
</dbReference>
<keyword evidence="5" id="KW-0479">Metal-binding</keyword>
<reference evidence="9" key="1">
    <citation type="submission" date="2022-03" db="EMBL/GenBank/DDBJ databases">
        <authorList>
            <person name="Sayadi A."/>
        </authorList>
    </citation>
    <scope>NUCLEOTIDE SEQUENCE</scope>
</reference>
<evidence type="ECO:0000256" key="5">
    <source>
        <dbReference type="ARBA" id="ARBA00022723"/>
    </source>
</evidence>
<keyword evidence="10" id="KW-1185">Reference proteome</keyword>
<evidence type="ECO:0000256" key="2">
    <source>
        <dbReference type="ARBA" id="ARBA00004123"/>
    </source>
</evidence>
<dbReference type="EMBL" id="CAKOFQ010007539">
    <property type="protein sequence ID" value="CAH2003350.1"/>
    <property type="molecule type" value="Genomic_DNA"/>
</dbReference>
<evidence type="ECO:0000259" key="8">
    <source>
        <dbReference type="Pfam" id="PF13359"/>
    </source>
</evidence>
<name>A0A9P0Q2G8_ACAOB</name>
<dbReference type="Pfam" id="PF13359">
    <property type="entry name" value="DDE_Tnp_4"/>
    <property type="match status" value="1"/>
</dbReference>
<dbReference type="GO" id="GO:0005634">
    <property type="term" value="C:nucleus"/>
    <property type="evidence" value="ECO:0007669"/>
    <property type="project" value="UniProtKB-SubCell"/>
</dbReference>
<dbReference type="InterPro" id="IPR045249">
    <property type="entry name" value="HARBI1-like"/>
</dbReference>
<dbReference type="InterPro" id="IPR027806">
    <property type="entry name" value="HARBI1_dom"/>
</dbReference>
<gene>
    <name evidence="9" type="ORF">ACAOBT_LOCUS27370</name>
</gene>
<dbReference type="Proteomes" id="UP001152888">
    <property type="component" value="Unassembled WGS sequence"/>
</dbReference>
<sequence>MEKAGQWIVFPTTERDLNEAKTSWVAKYRIPTVIGALDCTHIQIKKPEVQFGDEYINGKNVASLNVQMTCDAMERITSIDVQWPGSVHDSRIWRQSAVQQKLARFQWNACLLGDSGYGISPSLLTPFRQPQTESERRYNRLHSKERVVVARVFGQLKQRFPILANRIRLPIRKVPKIIICCAILHNIAKYLQDEWDYGIENNNDDHDAVPEIVEQEQGDILIVSNLELSCVRLKIT</sequence>
<proteinExistence type="inferred from homology"/>
<dbReference type="GO" id="GO:0016787">
    <property type="term" value="F:hydrolase activity"/>
    <property type="evidence" value="ECO:0007669"/>
    <property type="project" value="UniProtKB-KW"/>
</dbReference>
<evidence type="ECO:0000313" key="10">
    <source>
        <dbReference type="Proteomes" id="UP001152888"/>
    </source>
</evidence>
<evidence type="ECO:0000256" key="1">
    <source>
        <dbReference type="ARBA" id="ARBA00001968"/>
    </source>
</evidence>
<feature type="domain" description="DDE Tnp4" evidence="8">
    <location>
        <begin position="37"/>
        <end position="186"/>
    </location>
</feature>
<evidence type="ECO:0000256" key="3">
    <source>
        <dbReference type="ARBA" id="ARBA00006958"/>
    </source>
</evidence>
<comment type="caution">
    <text evidence="9">The sequence shown here is derived from an EMBL/GenBank/DDBJ whole genome shotgun (WGS) entry which is preliminary data.</text>
</comment>
<accession>A0A9P0Q2G8</accession>
<comment type="subcellular location">
    <subcellularLocation>
        <location evidence="2">Nucleus</location>
    </subcellularLocation>
</comment>
<evidence type="ECO:0000256" key="6">
    <source>
        <dbReference type="ARBA" id="ARBA00022801"/>
    </source>
</evidence>
<dbReference type="GO" id="GO:0004518">
    <property type="term" value="F:nuclease activity"/>
    <property type="evidence" value="ECO:0007669"/>
    <property type="project" value="UniProtKB-KW"/>
</dbReference>
<keyword evidence="6" id="KW-0378">Hydrolase</keyword>
<evidence type="ECO:0000313" key="9">
    <source>
        <dbReference type="EMBL" id="CAH2003350.1"/>
    </source>
</evidence>
<dbReference type="AlphaFoldDB" id="A0A9P0Q2G8"/>
<dbReference type="GO" id="GO:0046872">
    <property type="term" value="F:metal ion binding"/>
    <property type="evidence" value="ECO:0007669"/>
    <property type="project" value="UniProtKB-KW"/>
</dbReference>
<comment type="similarity">
    <text evidence="3">Belongs to the HARBI1 family.</text>
</comment>
<evidence type="ECO:0000256" key="4">
    <source>
        <dbReference type="ARBA" id="ARBA00022722"/>
    </source>
</evidence>
<dbReference type="OrthoDB" id="6766673at2759"/>
<dbReference type="PANTHER" id="PTHR22930">
    <property type="match status" value="1"/>
</dbReference>
<organism evidence="9 10">
    <name type="scientific">Acanthoscelides obtectus</name>
    <name type="common">Bean weevil</name>
    <name type="synonym">Bruchus obtectus</name>
    <dbReference type="NCBI Taxonomy" id="200917"/>
    <lineage>
        <taxon>Eukaryota</taxon>
        <taxon>Metazoa</taxon>
        <taxon>Ecdysozoa</taxon>
        <taxon>Arthropoda</taxon>
        <taxon>Hexapoda</taxon>
        <taxon>Insecta</taxon>
        <taxon>Pterygota</taxon>
        <taxon>Neoptera</taxon>
        <taxon>Endopterygota</taxon>
        <taxon>Coleoptera</taxon>
        <taxon>Polyphaga</taxon>
        <taxon>Cucujiformia</taxon>
        <taxon>Chrysomeloidea</taxon>
        <taxon>Chrysomelidae</taxon>
        <taxon>Bruchinae</taxon>
        <taxon>Bruchini</taxon>
        <taxon>Acanthoscelides</taxon>
    </lineage>
</organism>
<keyword evidence="7" id="KW-0539">Nucleus</keyword>